<dbReference type="KEGG" id="fcy:FRACYDRAFT_216012"/>
<keyword evidence="2" id="KW-1185">Reference proteome</keyword>
<organism evidence="1 2">
    <name type="scientific">Fragilariopsis cylindrus CCMP1102</name>
    <dbReference type="NCBI Taxonomy" id="635003"/>
    <lineage>
        <taxon>Eukaryota</taxon>
        <taxon>Sar</taxon>
        <taxon>Stramenopiles</taxon>
        <taxon>Ochrophyta</taxon>
        <taxon>Bacillariophyta</taxon>
        <taxon>Bacillariophyceae</taxon>
        <taxon>Bacillariophycidae</taxon>
        <taxon>Bacillariales</taxon>
        <taxon>Bacillariaceae</taxon>
        <taxon>Fragilariopsis</taxon>
    </lineage>
</organism>
<sequence length="107" mass="12538">MACRRGFEAIVEYLLQLPDVDIRVCDDSGRTVLHDACWNPTPQLKIVELIMERDPALFFISDNRGFTPFQYARSQHFLIWREFLLKNMEYLQALKSEDVIAKLSKDS</sequence>
<protein>
    <submittedName>
        <fullName evidence="1">Uncharacterized protein</fullName>
    </submittedName>
</protein>
<name>A0A1E7FVS6_9STRA</name>
<dbReference type="Pfam" id="PF12796">
    <property type="entry name" value="Ank_2"/>
    <property type="match status" value="1"/>
</dbReference>
<dbReference type="InterPro" id="IPR002110">
    <property type="entry name" value="Ankyrin_rpt"/>
</dbReference>
<dbReference type="InParanoid" id="A0A1E7FVS6"/>
<dbReference type="SUPFAM" id="SSF48403">
    <property type="entry name" value="Ankyrin repeat"/>
    <property type="match status" value="1"/>
</dbReference>
<dbReference type="Proteomes" id="UP000095751">
    <property type="component" value="Unassembled WGS sequence"/>
</dbReference>
<evidence type="ECO:0000313" key="2">
    <source>
        <dbReference type="Proteomes" id="UP000095751"/>
    </source>
</evidence>
<evidence type="ECO:0000313" key="1">
    <source>
        <dbReference type="EMBL" id="OEU22246.1"/>
    </source>
</evidence>
<dbReference type="EMBL" id="KV784353">
    <property type="protein sequence ID" value="OEU22246.1"/>
    <property type="molecule type" value="Genomic_DNA"/>
</dbReference>
<dbReference type="Gene3D" id="1.25.40.20">
    <property type="entry name" value="Ankyrin repeat-containing domain"/>
    <property type="match status" value="1"/>
</dbReference>
<dbReference type="AlphaFoldDB" id="A0A1E7FVS6"/>
<dbReference type="OrthoDB" id="204260at2759"/>
<gene>
    <name evidence="1" type="ORF">FRACYDRAFT_216012</name>
</gene>
<accession>A0A1E7FVS6</accession>
<reference evidence="1 2" key="1">
    <citation type="submission" date="2016-09" db="EMBL/GenBank/DDBJ databases">
        <title>Extensive genetic diversity and differential bi-allelic expression allows diatom success in the polar Southern Ocean.</title>
        <authorList>
            <consortium name="DOE Joint Genome Institute"/>
            <person name="Mock T."/>
            <person name="Otillar R.P."/>
            <person name="Strauss J."/>
            <person name="Dupont C."/>
            <person name="Frickenhaus S."/>
            <person name="Maumus F."/>
            <person name="Mcmullan M."/>
            <person name="Sanges R."/>
            <person name="Schmutz J."/>
            <person name="Toseland A."/>
            <person name="Valas R."/>
            <person name="Veluchamy A."/>
            <person name="Ward B.J."/>
            <person name="Allen A."/>
            <person name="Barry K."/>
            <person name="Falciatore A."/>
            <person name="Ferrante M."/>
            <person name="Fortunato A.E."/>
            <person name="Gloeckner G."/>
            <person name="Gruber A."/>
            <person name="Hipkin R."/>
            <person name="Janech M."/>
            <person name="Kroth P."/>
            <person name="Leese F."/>
            <person name="Lindquist E."/>
            <person name="Lyon B.R."/>
            <person name="Martin J."/>
            <person name="Mayer C."/>
            <person name="Parker M."/>
            <person name="Quesneville H."/>
            <person name="Raymond J."/>
            <person name="Uhlig C."/>
            <person name="Valentin K.U."/>
            <person name="Worden A.Z."/>
            <person name="Armbrust E.V."/>
            <person name="Bowler C."/>
            <person name="Green B."/>
            <person name="Moulton V."/>
            <person name="Van Oosterhout C."/>
            <person name="Grigoriev I."/>
        </authorList>
    </citation>
    <scope>NUCLEOTIDE SEQUENCE [LARGE SCALE GENOMIC DNA]</scope>
    <source>
        <strain evidence="1 2">CCMP1102</strain>
    </source>
</reference>
<proteinExistence type="predicted"/>
<dbReference type="InterPro" id="IPR036770">
    <property type="entry name" value="Ankyrin_rpt-contain_sf"/>
</dbReference>